<feature type="signal peptide" evidence="4">
    <location>
        <begin position="1"/>
        <end position="20"/>
    </location>
</feature>
<feature type="chain" id="PRO_5045080205" evidence="4">
    <location>
        <begin position="21"/>
        <end position="314"/>
    </location>
</feature>
<evidence type="ECO:0000313" key="6">
    <source>
        <dbReference type="EMBL" id="GLQ56309.1"/>
    </source>
</evidence>
<dbReference type="Proteomes" id="UP001156691">
    <property type="component" value="Unassembled WGS sequence"/>
</dbReference>
<evidence type="ECO:0000256" key="1">
    <source>
        <dbReference type="ARBA" id="ARBA00004196"/>
    </source>
</evidence>
<evidence type="ECO:0000256" key="2">
    <source>
        <dbReference type="ARBA" id="ARBA00007639"/>
    </source>
</evidence>
<dbReference type="SUPFAM" id="SSF53822">
    <property type="entry name" value="Periplasmic binding protein-like I"/>
    <property type="match status" value="1"/>
</dbReference>
<comment type="caution">
    <text evidence="6">The sequence shown here is derived from an EMBL/GenBank/DDBJ whole genome shotgun (WGS) entry which is preliminary data.</text>
</comment>
<proteinExistence type="inferred from homology"/>
<dbReference type="PANTHER" id="PTHR46847:SF1">
    <property type="entry name" value="D-ALLOSE-BINDING PERIPLASMIC PROTEIN-RELATED"/>
    <property type="match status" value="1"/>
</dbReference>
<dbReference type="Pfam" id="PF13407">
    <property type="entry name" value="Peripla_BP_4"/>
    <property type="match status" value="1"/>
</dbReference>
<reference evidence="7" key="1">
    <citation type="journal article" date="2019" name="Int. J. Syst. Evol. Microbiol.">
        <title>The Global Catalogue of Microorganisms (GCM) 10K type strain sequencing project: providing services to taxonomists for standard genome sequencing and annotation.</title>
        <authorList>
            <consortium name="The Broad Institute Genomics Platform"/>
            <consortium name="The Broad Institute Genome Sequencing Center for Infectious Disease"/>
            <person name="Wu L."/>
            <person name="Ma J."/>
        </authorList>
    </citation>
    <scope>NUCLEOTIDE SEQUENCE [LARGE SCALE GENOMIC DNA]</scope>
    <source>
        <strain evidence="7">NBRC 112416</strain>
    </source>
</reference>
<dbReference type="CDD" id="cd06301">
    <property type="entry name" value="PBP1_rhizopine_binding-like"/>
    <property type="match status" value="1"/>
</dbReference>
<dbReference type="PANTHER" id="PTHR46847">
    <property type="entry name" value="D-ALLOSE-BINDING PERIPLASMIC PROTEIN-RELATED"/>
    <property type="match status" value="1"/>
</dbReference>
<dbReference type="EMBL" id="BSNS01000020">
    <property type="protein sequence ID" value="GLQ56309.1"/>
    <property type="molecule type" value="Genomic_DNA"/>
</dbReference>
<dbReference type="InterPro" id="IPR025997">
    <property type="entry name" value="SBP_2_dom"/>
</dbReference>
<gene>
    <name evidence="6" type="ORF">GCM10010862_35680</name>
</gene>
<name>A0ABQ5W953_9HYPH</name>
<feature type="domain" description="Periplasmic binding protein" evidence="5">
    <location>
        <begin position="23"/>
        <end position="290"/>
    </location>
</feature>
<evidence type="ECO:0000256" key="4">
    <source>
        <dbReference type="SAM" id="SignalP"/>
    </source>
</evidence>
<organism evidence="6 7">
    <name type="scientific">Devosia nitrariae</name>
    <dbReference type="NCBI Taxonomy" id="2071872"/>
    <lineage>
        <taxon>Bacteria</taxon>
        <taxon>Pseudomonadati</taxon>
        <taxon>Pseudomonadota</taxon>
        <taxon>Alphaproteobacteria</taxon>
        <taxon>Hyphomicrobiales</taxon>
        <taxon>Devosiaceae</taxon>
        <taxon>Devosia</taxon>
    </lineage>
</organism>
<accession>A0ABQ5W953</accession>
<comment type="similarity">
    <text evidence="2">Belongs to the bacterial solute-binding protein 2 family.</text>
</comment>
<comment type="subcellular location">
    <subcellularLocation>
        <location evidence="1">Cell envelope</location>
    </subcellularLocation>
</comment>
<evidence type="ECO:0000313" key="7">
    <source>
        <dbReference type="Proteomes" id="UP001156691"/>
    </source>
</evidence>
<evidence type="ECO:0000256" key="3">
    <source>
        <dbReference type="ARBA" id="ARBA00022729"/>
    </source>
</evidence>
<sequence length="314" mass="33477">MKKFVLAGLAATLMTGSAAAETIGVSMALFDDNFLTVLRNGIQTYADSLDDVDVQIEDAQNDVGKQLNQIQNFVASGVDAIIVNPVDTDATEAMSALADQAGIPLVYVNRQPVNLENLPDNQAFVASNEVDSGTLETQEVCRLLQEAGKGEGARIVVLMGELSNQAARQRTQDVHDVIATDECSFIEIVEEQTANWQRTQAADLMTNWLSAGIEFDAVVSNNDEMAIGAIQSLKAAGVSMEEMIVGGVDATQDALAAMQAGDLDVTVFQNAAGQGQGSVDAALALARGEEVDREVWIPFELVTPENMDQYMSAN</sequence>
<evidence type="ECO:0000259" key="5">
    <source>
        <dbReference type="Pfam" id="PF13407"/>
    </source>
</evidence>
<keyword evidence="3 4" id="KW-0732">Signal</keyword>
<dbReference type="InterPro" id="IPR028082">
    <property type="entry name" value="Peripla_BP_I"/>
</dbReference>
<dbReference type="RefSeq" id="WP_284341727.1">
    <property type="nucleotide sequence ID" value="NZ_BSNS01000020.1"/>
</dbReference>
<dbReference type="Gene3D" id="3.40.50.2300">
    <property type="match status" value="2"/>
</dbReference>
<protein>
    <submittedName>
        <fullName evidence="6">Rhizopine-binding protein</fullName>
    </submittedName>
</protein>
<keyword evidence="7" id="KW-1185">Reference proteome</keyword>